<accession>A0A0A5GFU7</accession>
<dbReference type="EMBL" id="AVPE01000007">
    <property type="protein sequence ID" value="KGX92116.1"/>
    <property type="molecule type" value="Genomic_DNA"/>
</dbReference>
<keyword evidence="1" id="KW-1133">Transmembrane helix</keyword>
<comment type="caution">
    <text evidence="2">The sequence shown here is derived from an EMBL/GenBank/DDBJ whole genome shotgun (WGS) entry which is preliminary data.</text>
</comment>
<keyword evidence="1" id="KW-0472">Membrane</keyword>
<name>A0A0A5GFU7_9BACI</name>
<reference evidence="2 3" key="1">
    <citation type="submission" date="2013-08" db="EMBL/GenBank/DDBJ databases">
        <authorList>
            <person name="Huang J."/>
            <person name="Wang G."/>
        </authorList>
    </citation>
    <scope>NUCLEOTIDE SEQUENCE [LARGE SCALE GENOMIC DNA]</scope>
    <source>
        <strain evidence="2 3">JSM 076056</strain>
    </source>
</reference>
<dbReference type="AlphaFoldDB" id="A0A0A5GFU7"/>
<evidence type="ECO:0000313" key="2">
    <source>
        <dbReference type="EMBL" id="KGX92116.1"/>
    </source>
</evidence>
<proteinExistence type="predicted"/>
<protein>
    <submittedName>
        <fullName evidence="2">Uncharacterized protein</fullName>
    </submittedName>
</protein>
<evidence type="ECO:0000313" key="3">
    <source>
        <dbReference type="Proteomes" id="UP000030528"/>
    </source>
</evidence>
<dbReference type="Proteomes" id="UP000030528">
    <property type="component" value="Unassembled WGS sequence"/>
</dbReference>
<evidence type="ECO:0000256" key="1">
    <source>
        <dbReference type="SAM" id="Phobius"/>
    </source>
</evidence>
<feature type="transmembrane region" description="Helical" evidence="1">
    <location>
        <begin position="6"/>
        <end position="24"/>
    </location>
</feature>
<sequence length="58" mass="7006">MEVLYVLAIVLIPTFIIRWIRLNAHYAKVQVQQNEKILHILEDLQRDIKTMNDQMKEE</sequence>
<keyword evidence="3" id="KW-1185">Reference proteome</keyword>
<keyword evidence="1" id="KW-0812">Transmembrane</keyword>
<dbReference type="RefSeq" id="WP_231572097.1">
    <property type="nucleotide sequence ID" value="NZ_AULI01000002.1"/>
</dbReference>
<gene>
    <name evidence="2" type="ORF">N781_17565</name>
</gene>
<organism evidence="2 3">
    <name type="scientific">Pontibacillus halophilus JSM 076056 = DSM 19796</name>
    <dbReference type="NCBI Taxonomy" id="1385510"/>
    <lineage>
        <taxon>Bacteria</taxon>
        <taxon>Bacillati</taxon>
        <taxon>Bacillota</taxon>
        <taxon>Bacilli</taxon>
        <taxon>Bacillales</taxon>
        <taxon>Bacillaceae</taxon>
        <taxon>Pontibacillus</taxon>
    </lineage>
</organism>